<dbReference type="GeneID" id="56500375"/>
<evidence type="ECO:0000313" key="3">
    <source>
        <dbReference type="Proteomes" id="UP000755577"/>
    </source>
</evidence>
<gene>
    <name evidence="2" type="ORF">JQK92_17225</name>
</gene>
<evidence type="ECO:0000313" key="2">
    <source>
        <dbReference type="EMBL" id="MBM2768164.1"/>
    </source>
</evidence>
<organism evidence="2 3">
    <name type="scientific">Burkholderia anthina</name>
    <dbReference type="NCBI Taxonomy" id="179879"/>
    <lineage>
        <taxon>Bacteria</taxon>
        <taxon>Pseudomonadati</taxon>
        <taxon>Pseudomonadota</taxon>
        <taxon>Betaproteobacteria</taxon>
        <taxon>Burkholderiales</taxon>
        <taxon>Burkholderiaceae</taxon>
        <taxon>Burkholderia</taxon>
        <taxon>Burkholderia cepacia complex</taxon>
    </lineage>
</organism>
<evidence type="ECO:0000256" key="1">
    <source>
        <dbReference type="SAM" id="MobiDB-lite"/>
    </source>
</evidence>
<proteinExistence type="predicted"/>
<keyword evidence="3" id="KW-1185">Reference proteome</keyword>
<dbReference type="Proteomes" id="UP000755577">
    <property type="component" value="Unassembled WGS sequence"/>
</dbReference>
<protein>
    <submittedName>
        <fullName evidence="2">Uncharacterized protein</fullName>
    </submittedName>
</protein>
<dbReference type="EMBL" id="JAFCIQ010000011">
    <property type="protein sequence ID" value="MBM2768164.1"/>
    <property type="molecule type" value="Genomic_DNA"/>
</dbReference>
<accession>A0ABS2B5E9</accession>
<dbReference type="RefSeq" id="WP_174926155.1">
    <property type="nucleotide sequence ID" value="NZ_CABVLY010000007.1"/>
</dbReference>
<comment type="caution">
    <text evidence="2">The sequence shown here is derived from an EMBL/GenBank/DDBJ whole genome shotgun (WGS) entry which is preliminary data.</text>
</comment>
<name>A0ABS2B5E9_9BURK</name>
<reference evidence="2 3" key="1">
    <citation type="submission" date="2021-02" db="EMBL/GenBank/DDBJ databases">
        <title>Draft genome of the type strains Burkholderia anthina DSM16086.</title>
        <authorList>
            <person name="Hertel R."/>
            <person name="Meissner J."/>
            <person name="Poehlein A."/>
            <person name="Daniel R."/>
            <person name="Commichau F.M."/>
        </authorList>
    </citation>
    <scope>NUCLEOTIDE SEQUENCE [LARGE SCALE GENOMIC DNA]</scope>
    <source>
        <strain evidence="2 3">DSM 16086</strain>
    </source>
</reference>
<feature type="region of interest" description="Disordered" evidence="1">
    <location>
        <begin position="89"/>
        <end position="118"/>
    </location>
</feature>
<feature type="compositionally biased region" description="Basic and acidic residues" evidence="1">
    <location>
        <begin position="94"/>
        <end position="111"/>
    </location>
</feature>
<sequence length="118" mass="13281">MIDATRGFTKQLHNTLKRLCGGPLRHLTVKTLALHFDGCHATVRCRQTPSGENHLTNAQLRLTPRFTPAGRIADVHDTHISEREIMKTFQPAREIGRERPGERGPKEDAGAARRRHST</sequence>